<dbReference type="EMBL" id="CP061281">
    <property type="protein sequence ID" value="QNS03231.1"/>
    <property type="molecule type" value="Genomic_DNA"/>
</dbReference>
<evidence type="ECO:0000313" key="2">
    <source>
        <dbReference type="EMBL" id="QNS03231.1"/>
    </source>
</evidence>
<dbReference type="Proteomes" id="UP000516428">
    <property type="component" value="Chromosome"/>
</dbReference>
<proteinExistence type="predicted"/>
<name>A0A7H1B3C6_9ACTN</name>
<sequence length="492" mass="52208">MSNPRGGDALAEAARTAQPAPGCRPRPGAGPTPPEGAGGWDRGAGRRTPGSDTRGGRALGTRGRRPRGWGAQCRAEPLALPCVTGEATARARVAVTLIAAAVLLGGLIAWLGERPEDTVDGARSCEGRGIASWREEATLTGEFARYGDDPARGDDWSGGDGTHSVRLPDGRTLWLFSDTFLGAVHAPPNAAGEPYSWRDPSAPFVRNSAVVMTPARAVERTLPAPFFPDTGVGEWRWPVSARVEPRAPGSREKVVRVLLWTRAEGPGPYVYGVPAATELATLSLPDLRLTGITQVLDQRRTADPARRVLFGTAAVDAGPWTYVFGADDGQAPAHRAYAARVPRGRLGDVRAWEYWDGERWRADGRRLAPVLGDGRRRGVGSAFTVVRDTGTYVLFTMAAGPAGLRTITSYWSCSPTGPWHGPARGFTPPLPDATVAAYNPQAHPALGAGGRVVLSYDVNRLDAAPGAGQAELNANVSRYRPRFVSVRLGPTG</sequence>
<evidence type="ECO:0000313" key="3">
    <source>
        <dbReference type="Proteomes" id="UP000516428"/>
    </source>
</evidence>
<feature type="compositionally biased region" description="Pro residues" evidence="1">
    <location>
        <begin position="22"/>
        <end position="34"/>
    </location>
</feature>
<dbReference type="AlphaFoldDB" id="A0A7H1B3C6"/>
<accession>A0A7H1B3C6</accession>
<reference evidence="2 3" key="1">
    <citation type="submission" date="2020-09" db="EMBL/GenBank/DDBJ databases">
        <title>A novel species.</title>
        <authorList>
            <person name="Gao J."/>
        </authorList>
    </citation>
    <scope>NUCLEOTIDE SEQUENCE [LARGE SCALE GENOMIC DNA]</scope>
    <source>
        <strain evidence="2 3">CRXT-Y-14</strain>
    </source>
</reference>
<feature type="region of interest" description="Disordered" evidence="1">
    <location>
        <begin position="1"/>
        <end position="69"/>
    </location>
</feature>
<gene>
    <name evidence="2" type="ORF">IAG42_06065</name>
</gene>
<dbReference type="KEGG" id="sxn:IAG42_06065"/>
<keyword evidence="3" id="KW-1185">Reference proteome</keyword>
<evidence type="ECO:0000256" key="1">
    <source>
        <dbReference type="SAM" id="MobiDB-lite"/>
    </source>
</evidence>
<organism evidence="2 3">
    <name type="scientific">Streptomyces xanthii</name>
    <dbReference type="NCBI Taxonomy" id="2768069"/>
    <lineage>
        <taxon>Bacteria</taxon>
        <taxon>Bacillati</taxon>
        <taxon>Actinomycetota</taxon>
        <taxon>Actinomycetes</taxon>
        <taxon>Kitasatosporales</taxon>
        <taxon>Streptomycetaceae</taxon>
        <taxon>Streptomyces</taxon>
    </lineage>
</organism>
<protein>
    <submittedName>
        <fullName evidence="2">DUF4185 domain-containing protein</fullName>
    </submittedName>
</protein>